<proteinExistence type="predicted"/>
<keyword evidence="2" id="KW-1185">Reference proteome</keyword>
<dbReference type="EMBL" id="FNFF01000038">
    <property type="protein sequence ID" value="SDL42221.1"/>
    <property type="molecule type" value="Genomic_DNA"/>
</dbReference>
<dbReference type="STRING" id="417292.SAMN05421806_1383"/>
<protein>
    <submittedName>
        <fullName evidence="1">Uncharacterized protein</fullName>
    </submittedName>
</protein>
<dbReference type="Proteomes" id="UP000199155">
    <property type="component" value="Unassembled WGS sequence"/>
</dbReference>
<gene>
    <name evidence="1" type="ORF">SAMN05421806_1383</name>
</gene>
<evidence type="ECO:0000313" key="2">
    <source>
        <dbReference type="Proteomes" id="UP000199155"/>
    </source>
</evidence>
<accession>A0A1G9JXJ3</accession>
<dbReference type="AlphaFoldDB" id="A0A1G9JXJ3"/>
<name>A0A1G9JXJ3_9ACTN</name>
<sequence length="133" mass="14668">MPNPAQVKEIAREYLAEEGADLKEGKAAFLSVDLVHGRIRTYSADEYADIAPVLVGIGWHMRWPIPPVDNATANALIADTASHADNLFNMVTVRVEPDPHGVILYAGAGTSIDAIQRRCAREWRAFCEEPRRA</sequence>
<reference evidence="1 2" key="1">
    <citation type="submission" date="2016-10" db="EMBL/GenBank/DDBJ databases">
        <authorList>
            <person name="de Groot N.N."/>
        </authorList>
    </citation>
    <scope>NUCLEOTIDE SEQUENCE [LARGE SCALE GENOMIC DNA]</scope>
    <source>
        <strain evidence="1 2">CGMCC 4.5727</strain>
    </source>
</reference>
<evidence type="ECO:0000313" key="1">
    <source>
        <dbReference type="EMBL" id="SDL42221.1"/>
    </source>
</evidence>
<organism evidence="1 2">
    <name type="scientific">Streptomyces indicus</name>
    <dbReference type="NCBI Taxonomy" id="417292"/>
    <lineage>
        <taxon>Bacteria</taxon>
        <taxon>Bacillati</taxon>
        <taxon>Actinomycetota</taxon>
        <taxon>Actinomycetes</taxon>
        <taxon>Kitasatosporales</taxon>
        <taxon>Streptomycetaceae</taxon>
        <taxon>Streptomyces</taxon>
    </lineage>
</organism>